<sequence length="71" mass="8163">MRSPSSAEPSRDNQQQLRWRRWTQLAAAAHTTVHTRRGLMYSYCCCCCARVSSRFRFQRPPSPDTHHAAAA</sequence>
<comment type="caution">
    <text evidence="1">The sequence shown here is derived from an EMBL/GenBank/DDBJ whole genome shotgun (WGS) entry which is preliminary data.</text>
</comment>
<accession>A0ABD2X4Z1</accession>
<dbReference type="AlphaFoldDB" id="A0ABD2X4Z1"/>
<evidence type="ECO:0000313" key="2">
    <source>
        <dbReference type="Proteomes" id="UP001627154"/>
    </source>
</evidence>
<gene>
    <name evidence="1" type="ORF">TKK_006572</name>
</gene>
<dbReference type="EMBL" id="JBJJXI010000054">
    <property type="protein sequence ID" value="KAL3399942.1"/>
    <property type="molecule type" value="Genomic_DNA"/>
</dbReference>
<organism evidence="1 2">
    <name type="scientific">Trichogramma kaykai</name>
    <dbReference type="NCBI Taxonomy" id="54128"/>
    <lineage>
        <taxon>Eukaryota</taxon>
        <taxon>Metazoa</taxon>
        <taxon>Ecdysozoa</taxon>
        <taxon>Arthropoda</taxon>
        <taxon>Hexapoda</taxon>
        <taxon>Insecta</taxon>
        <taxon>Pterygota</taxon>
        <taxon>Neoptera</taxon>
        <taxon>Endopterygota</taxon>
        <taxon>Hymenoptera</taxon>
        <taxon>Apocrita</taxon>
        <taxon>Proctotrupomorpha</taxon>
        <taxon>Chalcidoidea</taxon>
        <taxon>Trichogrammatidae</taxon>
        <taxon>Trichogramma</taxon>
    </lineage>
</organism>
<reference evidence="1 2" key="1">
    <citation type="journal article" date="2024" name="bioRxiv">
        <title>A reference genome for Trichogramma kaykai: A tiny desert-dwelling parasitoid wasp with competing sex-ratio distorters.</title>
        <authorList>
            <person name="Culotta J."/>
            <person name="Lindsey A.R."/>
        </authorList>
    </citation>
    <scope>NUCLEOTIDE SEQUENCE [LARGE SCALE GENOMIC DNA]</scope>
    <source>
        <strain evidence="1 2">KSX58</strain>
    </source>
</reference>
<dbReference type="Proteomes" id="UP001627154">
    <property type="component" value="Unassembled WGS sequence"/>
</dbReference>
<name>A0ABD2X4Z1_9HYME</name>
<protein>
    <submittedName>
        <fullName evidence="1">Uncharacterized protein</fullName>
    </submittedName>
</protein>
<keyword evidence="2" id="KW-1185">Reference proteome</keyword>
<proteinExistence type="predicted"/>
<evidence type="ECO:0000313" key="1">
    <source>
        <dbReference type="EMBL" id="KAL3399942.1"/>
    </source>
</evidence>